<name>D7FR68_ECTSI</name>
<dbReference type="InParanoid" id="D7FR68"/>
<feature type="region of interest" description="Disordered" evidence="1">
    <location>
        <begin position="24"/>
        <end position="80"/>
    </location>
</feature>
<feature type="domain" description="UBX" evidence="2">
    <location>
        <begin position="187"/>
        <end position="262"/>
    </location>
</feature>
<gene>
    <name evidence="4" type="ORF">Esi_0211_0012</name>
</gene>
<dbReference type="eggNOG" id="KOG2086">
    <property type="taxonomic scope" value="Eukaryota"/>
</dbReference>
<evidence type="ECO:0000313" key="4">
    <source>
        <dbReference type="EMBL" id="CBJ49193.1"/>
    </source>
</evidence>
<dbReference type="PROSITE" id="PS50033">
    <property type="entry name" value="UBX"/>
    <property type="match status" value="1"/>
</dbReference>
<dbReference type="GO" id="GO:0005829">
    <property type="term" value="C:cytosol"/>
    <property type="evidence" value="ECO:0007669"/>
    <property type="project" value="TreeGrafter"/>
</dbReference>
<dbReference type="SUPFAM" id="SSF54236">
    <property type="entry name" value="Ubiquitin-like"/>
    <property type="match status" value="1"/>
</dbReference>
<evidence type="ECO:0000259" key="3">
    <source>
        <dbReference type="PROSITE" id="PS51399"/>
    </source>
</evidence>
<dbReference type="CDD" id="cd01770">
    <property type="entry name" value="UBX_UBXN2"/>
    <property type="match status" value="1"/>
</dbReference>
<accession>D7FR68</accession>
<dbReference type="InterPro" id="IPR012989">
    <property type="entry name" value="SEP_domain"/>
</dbReference>
<keyword evidence="5" id="KW-1185">Reference proteome</keyword>
<evidence type="ECO:0000313" key="5">
    <source>
        <dbReference type="Proteomes" id="UP000002630"/>
    </source>
</evidence>
<dbReference type="GO" id="GO:0007030">
    <property type="term" value="P:Golgi organization"/>
    <property type="evidence" value="ECO:0007669"/>
    <property type="project" value="TreeGrafter"/>
</dbReference>
<feature type="compositionally biased region" description="Gly residues" evidence="1">
    <location>
        <begin position="27"/>
        <end position="37"/>
    </location>
</feature>
<dbReference type="Pfam" id="PF08059">
    <property type="entry name" value="SEP"/>
    <property type="match status" value="1"/>
</dbReference>
<dbReference type="STRING" id="2880.D7FR68"/>
<dbReference type="Pfam" id="PF00789">
    <property type="entry name" value="UBX"/>
    <property type="match status" value="1"/>
</dbReference>
<dbReference type="SUPFAM" id="SSF102848">
    <property type="entry name" value="NSFL1 (p97 ATPase) cofactor p47, SEP domain"/>
    <property type="match status" value="1"/>
</dbReference>
<dbReference type="Proteomes" id="UP000002630">
    <property type="component" value="Linkage Group LG06"/>
</dbReference>
<dbReference type="PROSITE" id="PS51399">
    <property type="entry name" value="SEP"/>
    <property type="match status" value="1"/>
</dbReference>
<dbReference type="InterPro" id="IPR029071">
    <property type="entry name" value="Ubiquitin-like_domsf"/>
</dbReference>
<evidence type="ECO:0000259" key="2">
    <source>
        <dbReference type="PROSITE" id="PS50033"/>
    </source>
</evidence>
<feature type="domain" description="SEP" evidence="3">
    <location>
        <begin position="80"/>
        <end position="146"/>
    </location>
</feature>
<organism evidence="4 5">
    <name type="scientific">Ectocarpus siliculosus</name>
    <name type="common">Brown alga</name>
    <name type="synonym">Conferva siliculosa</name>
    <dbReference type="NCBI Taxonomy" id="2880"/>
    <lineage>
        <taxon>Eukaryota</taxon>
        <taxon>Sar</taxon>
        <taxon>Stramenopiles</taxon>
        <taxon>Ochrophyta</taxon>
        <taxon>PX clade</taxon>
        <taxon>Phaeophyceae</taxon>
        <taxon>Ectocarpales</taxon>
        <taxon>Ectocarpaceae</taxon>
        <taxon>Ectocarpus</taxon>
    </lineage>
</organism>
<dbReference type="InterPro" id="IPR036241">
    <property type="entry name" value="NSFL1C_SEP_dom_sf"/>
</dbReference>
<dbReference type="SMART" id="SM00553">
    <property type="entry name" value="SEP"/>
    <property type="match status" value="1"/>
</dbReference>
<dbReference type="OMA" id="SRCQRSC"/>
<dbReference type="PANTHER" id="PTHR23333">
    <property type="entry name" value="UBX DOMAIN CONTAINING PROTEIN"/>
    <property type="match status" value="1"/>
</dbReference>
<dbReference type="GO" id="GO:0031468">
    <property type="term" value="P:nuclear membrane reassembly"/>
    <property type="evidence" value="ECO:0007669"/>
    <property type="project" value="TreeGrafter"/>
</dbReference>
<dbReference type="GO" id="GO:0043161">
    <property type="term" value="P:proteasome-mediated ubiquitin-dependent protein catabolic process"/>
    <property type="evidence" value="ECO:0007669"/>
    <property type="project" value="TreeGrafter"/>
</dbReference>
<sequence>MANFATLESLKKGDEEEKKGNAYYAGGARGAGRGGSGLNVMGPPPDDEGEGEGGNGDPHVQEIFRRAETGGPPGEDGGNERTITITMYNGGFTVDDGPFRRLDDPANKDFLKDLASGLVPKELEAGATPGKGTDVKLVDKQNEDYVAPPYVAFGGDGQTMGASTVAEGAVMTATGAPDASEAPEVDASQPSTTLQIRLHDGRRVRAQLNMHHTVRHIQAIIAREGAGGGSYMLMAGYPPAPLSDSSQTLEQAGLKGASITQKLA</sequence>
<reference evidence="4 5" key="1">
    <citation type="journal article" date="2010" name="Nature">
        <title>The Ectocarpus genome and the independent evolution of multicellularity in brown algae.</title>
        <authorList>
            <person name="Cock J.M."/>
            <person name="Sterck L."/>
            <person name="Rouze P."/>
            <person name="Scornet D."/>
            <person name="Allen A.E."/>
            <person name="Amoutzias G."/>
            <person name="Anthouard V."/>
            <person name="Artiguenave F."/>
            <person name="Aury J.M."/>
            <person name="Badger J.H."/>
            <person name="Beszteri B."/>
            <person name="Billiau K."/>
            <person name="Bonnet E."/>
            <person name="Bothwell J.H."/>
            <person name="Bowler C."/>
            <person name="Boyen C."/>
            <person name="Brownlee C."/>
            <person name="Carrano C.J."/>
            <person name="Charrier B."/>
            <person name="Cho G.Y."/>
            <person name="Coelho S.M."/>
            <person name="Collen J."/>
            <person name="Corre E."/>
            <person name="Da Silva C."/>
            <person name="Delage L."/>
            <person name="Delaroque N."/>
            <person name="Dittami S.M."/>
            <person name="Doulbeau S."/>
            <person name="Elias M."/>
            <person name="Farnham G."/>
            <person name="Gachon C.M."/>
            <person name="Gschloessl B."/>
            <person name="Heesch S."/>
            <person name="Jabbari K."/>
            <person name="Jubin C."/>
            <person name="Kawai H."/>
            <person name="Kimura K."/>
            <person name="Kloareg B."/>
            <person name="Kupper F.C."/>
            <person name="Lang D."/>
            <person name="Le Bail A."/>
            <person name="Leblanc C."/>
            <person name="Lerouge P."/>
            <person name="Lohr M."/>
            <person name="Lopez P.J."/>
            <person name="Martens C."/>
            <person name="Maumus F."/>
            <person name="Michel G."/>
            <person name="Miranda-Saavedra D."/>
            <person name="Morales J."/>
            <person name="Moreau H."/>
            <person name="Motomura T."/>
            <person name="Nagasato C."/>
            <person name="Napoli C.A."/>
            <person name="Nelson D.R."/>
            <person name="Nyvall-Collen P."/>
            <person name="Peters A.F."/>
            <person name="Pommier C."/>
            <person name="Potin P."/>
            <person name="Poulain J."/>
            <person name="Quesneville H."/>
            <person name="Read B."/>
            <person name="Rensing S.A."/>
            <person name="Ritter A."/>
            <person name="Rousvoal S."/>
            <person name="Samanta M."/>
            <person name="Samson G."/>
            <person name="Schroeder D.C."/>
            <person name="Segurens B."/>
            <person name="Strittmatter M."/>
            <person name="Tonon T."/>
            <person name="Tregear J.W."/>
            <person name="Valentin K."/>
            <person name="von Dassow P."/>
            <person name="Yamagishi T."/>
            <person name="Van de Peer Y."/>
            <person name="Wincker P."/>
        </authorList>
    </citation>
    <scope>NUCLEOTIDE SEQUENCE [LARGE SCALE GENOMIC DNA]</scope>
    <source>
        <strain evidence="5">Ec32 / CCAP1310/4</strain>
    </source>
</reference>
<dbReference type="GO" id="GO:0000045">
    <property type="term" value="P:autophagosome assembly"/>
    <property type="evidence" value="ECO:0007669"/>
    <property type="project" value="TreeGrafter"/>
</dbReference>
<dbReference type="OrthoDB" id="25887at2759"/>
<dbReference type="Gene3D" id="3.10.20.90">
    <property type="entry name" value="Phosphatidylinositol 3-kinase Catalytic Subunit, Chain A, domain 1"/>
    <property type="match status" value="1"/>
</dbReference>
<dbReference type="AlphaFoldDB" id="D7FR68"/>
<feature type="compositionally biased region" description="Basic and acidic residues" evidence="1">
    <location>
        <begin position="59"/>
        <end position="68"/>
    </location>
</feature>
<dbReference type="GO" id="GO:0061025">
    <property type="term" value="P:membrane fusion"/>
    <property type="evidence" value="ECO:0007669"/>
    <property type="project" value="TreeGrafter"/>
</dbReference>
<dbReference type="GO" id="GO:0043130">
    <property type="term" value="F:ubiquitin binding"/>
    <property type="evidence" value="ECO:0007669"/>
    <property type="project" value="TreeGrafter"/>
</dbReference>
<dbReference type="Gene3D" id="3.30.420.210">
    <property type="entry name" value="SEP domain"/>
    <property type="match status" value="1"/>
</dbReference>
<dbReference type="GO" id="GO:0005634">
    <property type="term" value="C:nucleus"/>
    <property type="evidence" value="ECO:0007669"/>
    <property type="project" value="TreeGrafter"/>
</dbReference>
<protein>
    <submittedName>
        <fullName evidence="4">Uncharacterized protein</fullName>
    </submittedName>
</protein>
<dbReference type="InterPro" id="IPR001012">
    <property type="entry name" value="UBX_dom"/>
</dbReference>
<dbReference type="EMBL" id="FN648389">
    <property type="protein sequence ID" value="CBJ49193.1"/>
    <property type="molecule type" value="Genomic_DNA"/>
</dbReference>
<proteinExistence type="predicted"/>
<dbReference type="EMBL" id="FN649731">
    <property type="protein sequence ID" value="CBJ49193.1"/>
    <property type="molecule type" value="Genomic_DNA"/>
</dbReference>
<evidence type="ECO:0000256" key="1">
    <source>
        <dbReference type="SAM" id="MobiDB-lite"/>
    </source>
</evidence>
<dbReference type="PANTHER" id="PTHR23333:SF20">
    <property type="entry name" value="NSFL1 COFACTOR P47"/>
    <property type="match status" value="1"/>
</dbReference>
<dbReference type="FunCoup" id="D7FR68">
    <property type="interactions" value="165"/>
</dbReference>